<dbReference type="PANTHER" id="PTHR43318:SF1">
    <property type="entry name" value="POLYSACCHARIDE BIOSYNTHESIS PROTEIN EPSC-RELATED"/>
    <property type="match status" value="1"/>
</dbReference>
<protein>
    <submittedName>
        <fullName evidence="4">Nucleoside-diphosphate sugar epimerase/dehydratase</fullName>
    </submittedName>
</protein>
<accession>A0ABZ0XLC0</accession>
<sequence>MTKRSWITPAWLILLLDLGCSIVAMSLAYLLRFNFNLEDFSHYPLKDIMVVVLCTNLLSSLIFRTYTGIVRYTSMSDVGRISGMGLFGSLIYFSVNYAAVHNSTSVMFPLSIILINFFISISALLSYRLFVKWAFHYYARYGTINKTKAVIYNASYSGLMVRKAISEDVSGSIRICGFLDDMLTRAGKRLEGLPIYATNRASLEKLAKQDDIKLLLITEEVMDTQLLNNLVDHCLSLNIKVQKVLPVNKWINSGWNSSKLQDIKIEDLLDRSVIKINNAQVQKEAKGKSILVTGAAGSIGSELVRQLVKLQPSVLILCDKAESPLHELELELLYMAYNVAIVPFIANVCDRTRMQQLFEVYAPTMVYHAAAYKHVPMMEKNPSVAVINNVLGTKILAELSADFGVEKFVTVSTDKAVNPTNVMGASKRIAEIFTQSFNHHMHKHYKKTGPVYGHPPTRFITTRFGNVLGSNGSVIPRFKQQLEKGGPLTVTHPEITRYFMTIPEACQLVLEAGAMGQGGEIFVFDMGQPVKIAHLARKMIQMSGHEPGKDIQIVYTGLRPGEKLYEELLNNSENTVSTYHEKIMIAKVREYDFAEVNARIEQLIESANKHYITPTVALMKQLVPEFISKNSAYEQLDKDKIKLS</sequence>
<dbReference type="RefSeq" id="WP_322518535.1">
    <property type="nucleotide sequence ID" value="NZ_CP140154.1"/>
</dbReference>
<evidence type="ECO:0000259" key="3">
    <source>
        <dbReference type="Pfam" id="PF02719"/>
    </source>
</evidence>
<gene>
    <name evidence="4" type="ORF">SR876_08105</name>
</gene>
<dbReference type="InterPro" id="IPR003869">
    <property type="entry name" value="Polysac_CapD-like"/>
</dbReference>
<dbReference type="CDD" id="cd05237">
    <property type="entry name" value="UDP_invert_4-6DH_SDR_e"/>
    <property type="match status" value="1"/>
</dbReference>
<dbReference type="Gene3D" id="3.40.50.720">
    <property type="entry name" value="NAD(P)-binding Rossmann-like Domain"/>
    <property type="match status" value="2"/>
</dbReference>
<evidence type="ECO:0000256" key="2">
    <source>
        <dbReference type="SAM" id="Phobius"/>
    </source>
</evidence>
<keyword evidence="2" id="KW-0472">Membrane</keyword>
<proteinExistence type="inferred from homology"/>
<keyword evidence="5" id="KW-1185">Reference proteome</keyword>
<organism evidence="4 5">
    <name type="scientific">Chitinophaga sancti</name>
    <dbReference type="NCBI Taxonomy" id="1004"/>
    <lineage>
        <taxon>Bacteria</taxon>
        <taxon>Pseudomonadati</taxon>
        <taxon>Bacteroidota</taxon>
        <taxon>Chitinophagia</taxon>
        <taxon>Chitinophagales</taxon>
        <taxon>Chitinophagaceae</taxon>
        <taxon>Chitinophaga</taxon>
    </lineage>
</organism>
<comment type="similarity">
    <text evidence="1">Belongs to the polysaccharide synthase family.</text>
</comment>
<evidence type="ECO:0000313" key="5">
    <source>
        <dbReference type="Proteomes" id="UP001326715"/>
    </source>
</evidence>
<feature type="domain" description="Polysaccharide biosynthesis protein CapD-like" evidence="3">
    <location>
        <begin position="290"/>
        <end position="587"/>
    </location>
</feature>
<evidence type="ECO:0000256" key="1">
    <source>
        <dbReference type="ARBA" id="ARBA00007430"/>
    </source>
</evidence>
<name>A0ABZ0XLC0_9BACT</name>
<reference evidence="4 5" key="1">
    <citation type="submission" date="2023-11" db="EMBL/GenBank/DDBJ databases">
        <title>MicrobeMod: A computational toolkit for identifying prokaryotic methylation and restriction-modification with nanopore sequencing.</title>
        <authorList>
            <person name="Crits-Christoph A."/>
            <person name="Kang S.C."/>
            <person name="Lee H."/>
            <person name="Ostrov N."/>
        </authorList>
    </citation>
    <scope>NUCLEOTIDE SEQUENCE [LARGE SCALE GENOMIC DNA]</scope>
    <source>
        <strain evidence="4 5">ATCC 23090</strain>
    </source>
</reference>
<dbReference type="Pfam" id="PF02719">
    <property type="entry name" value="Polysacc_synt_2"/>
    <property type="match status" value="1"/>
</dbReference>
<keyword evidence="2" id="KW-0812">Transmembrane</keyword>
<keyword evidence="2" id="KW-1133">Transmembrane helix</keyword>
<dbReference type="PANTHER" id="PTHR43318">
    <property type="entry name" value="UDP-N-ACETYLGLUCOSAMINE 4,6-DEHYDRATASE"/>
    <property type="match status" value="1"/>
</dbReference>
<feature type="transmembrane region" description="Helical" evidence="2">
    <location>
        <begin position="43"/>
        <end position="66"/>
    </location>
</feature>
<feature type="transmembrane region" description="Helical" evidence="2">
    <location>
        <begin position="78"/>
        <end position="100"/>
    </location>
</feature>
<dbReference type="EMBL" id="CP140154">
    <property type="protein sequence ID" value="WQG91460.1"/>
    <property type="molecule type" value="Genomic_DNA"/>
</dbReference>
<dbReference type="InterPro" id="IPR051203">
    <property type="entry name" value="Polysaccharide_Synthase-Rel"/>
</dbReference>
<dbReference type="Pfam" id="PF13727">
    <property type="entry name" value="CoA_binding_3"/>
    <property type="match status" value="1"/>
</dbReference>
<dbReference type="InterPro" id="IPR036291">
    <property type="entry name" value="NAD(P)-bd_dom_sf"/>
</dbReference>
<feature type="transmembrane region" description="Helical" evidence="2">
    <location>
        <begin position="12"/>
        <end position="31"/>
    </location>
</feature>
<dbReference type="SUPFAM" id="SSF51735">
    <property type="entry name" value="NAD(P)-binding Rossmann-fold domains"/>
    <property type="match status" value="1"/>
</dbReference>
<feature type="transmembrane region" description="Helical" evidence="2">
    <location>
        <begin position="106"/>
        <end position="130"/>
    </location>
</feature>
<evidence type="ECO:0000313" key="4">
    <source>
        <dbReference type="EMBL" id="WQG91460.1"/>
    </source>
</evidence>
<dbReference type="Proteomes" id="UP001326715">
    <property type="component" value="Chromosome"/>
</dbReference>